<evidence type="ECO:0000256" key="2">
    <source>
        <dbReference type="ARBA" id="ARBA00022771"/>
    </source>
</evidence>
<dbReference type="GeneID" id="17297637"/>
<dbReference type="PANTHER" id="PTHR32387:SF0">
    <property type="entry name" value="PROTEIN NO VEIN"/>
    <property type="match status" value="1"/>
</dbReference>
<dbReference type="PANTHER" id="PTHR32387">
    <property type="entry name" value="WU:FJ29H11"/>
    <property type="match status" value="1"/>
</dbReference>
<dbReference type="PaxDb" id="55529-EKX40959"/>
<dbReference type="Proteomes" id="UP000011087">
    <property type="component" value="Unassembled WGS sequence"/>
</dbReference>
<dbReference type="SMART" id="SM00291">
    <property type="entry name" value="ZnF_ZZ"/>
    <property type="match status" value="1"/>
</dbReference>
<dbReference type="Pfam" id="PF25794">
    <property type="entry name" value="SACS"/>
    <property type="match status" value="1"/>
</dbReference>
<dbReference type="Pfam" id="PF00569">
    <property type="entry name" value="ZZ"/>
    <property type="match status" value="1"/>
</dbReference>
<dbReference type="NCBIfam" id="NF047352">
    <property type="entry name" value="P_loop_sacsin"/>
    <property type="match status" value="1"/>
</dbReference>
<dbReference type="InterPro" id="IPR058210">
    <property type="entry name" value="SACS/Nov_dom"/>
</dbReference>
<evidence type="ECO:0000313" key="8">
    <source>
        <dbReference type="Proteomes" id="UP000011087"/>
    </source>
</evidence>
<dbReference type="RefSeq" id="XP_005827939.1">
    <property type="nucleotide sequence ID" value="XM_005827882.1"/>
</dbReference>
<dbReference type="Pfam" id="PF13020">
    <property type="entry name" value="NOV_C"/>
    <property type="match status" value="1"/>
</dbReference>
<evidence type="ECO:0000259" key="5">
    <source>
        <dbReference type="PROSITE" id="PS01357"/>
    </source>
</evidence>
<dbReference type="Gene3D" id="3.30.565.10">
    <property type="entry name" value="Histidine kinase-like ATPase, C-terminal domain"/>
    <property type="match status" value="1"/>
</dbReference>
<dbReference type="HOGENOM" id="CLU_227746_0_0_1"/>
<dbReference type="InterPro" id="IPR043145">
    <property type="entry name" value="Znf_ZZ_sf"/>
</dbReference>
<dbReference type="SUPFAM" id="SSF55874">
    <property type="entry name" value="ATPase domain of HSP90 chaperone/DNA topoisomerase II/histidine kinase"/>
    <property type="match status" value="1"/>
</dbReference>
<dbReference type="PROSITE" id="PS01357">
    <property type="entry name" value="ZF_ZZ_1"/>
    <property type="match status" value="1"/>
</dbReference>
<keyword evidence="3" id="KW-0862">Zinc</keyword>
<protein>
    <recommendedName>
        <fullName evidence="5">ZZ-type domain-containing protein</fullName>
    </recommendedName>
</protein>
<dbReference type="eggNOG" id="ENOG502QQIR">
    <property type="taxonomic scope" value="Eukaryota"/>
</dbReference>
<dbReference type="InterPro" id="IPR000433">
    <property type="entry name" value="Znf_ZZ"/>
</dbReference>
<dbReference type="OrthoDB" id="8935227at2759"/>
<gene>
    <name evidence="6" type="ORF">GUITHDRAFT_112964</name>
</gene>
<sequence>MNGHWNQNDGINFSAMVNIVAASVIAQHGYLDFEVLERELGKRTDMERLKRNREANGILFNMQRVLKNINLVISSAIATNWLITLHDVREMMFKLKDLDGLSSFDDLHVGSLLHFRKVKENFHPSESILERNNIPPITTLEVLLKIAQMQMGKDADVLQEVEGAMNDLAVEKGYESSSDLCLYIDRSKLVHFFARMAERFARANLKQVKQEFAERMGHMRVENHFTGMQRGVIWWHRLRALVAGMDHGRALQCIQEVLQNNAGLSDLLGEGEDLCPSVSVMPTFDGLEVHEETQCSVCLFLIQGTRWSCGSCPDVDLCDMCNEYRLREKVCEEIKECEHHLFLPFCEEFGRRPQILYRLVLEIIADHGEDVLAVEAMSSDHLAELVLFKLHERDLRLLERGDRTSYMSLIRSGCQEIQAAIDNPEASACRYLKETWKVMEWTAAAFSRIIQDIKTEILALRYNTPKMSLTVRREERSDIHHNLALLLYMAMYITGAPPLPAERGAAMPTAVEARPANSVRNVDVETILGEFAAAIGNVRLQARDVLSVLIELDNIYQRHAGPSSLPSVVQLIRENQLLCDFINQCNLVKAPEASSADALNAVKGEMECMKTVSVKNVWKVVDQLQQLEDRICKKNGVEQFAAMSGGKSFLELCIDSSQLEKLLEEKLVMDASQGASRQLLELEGGARERLRDVACMLQELIKDKRTSSSISSEFLRVNFNCEVGDSFVEALKTYGPDSQHARMPFAFSRRLLEEKRQDAVPSDAEPVVESKRQEVLRKIERVPPLQDIQEWVDWEEYGSVLGSFSSFIHRQWKQGKVKNVIQISSDLFVRVELSTFTDFEGAVCRRRARDAAQAAVGHVFLTGTCYAESVARLQRSFTELLTSDEADRPDESFILDAIACVPPRLRRDVGLPVFAEPFLSSATSASQRLVASCKSEAHEVVLERLAAAFPRLNFTLRRDDSHPLEAAPRSVPVPSEASGDDGVVESRGDGEAAQERAIEARKCTHDGDEAESKTELICRKIRNKYGIQLDTMGLDPELRKVVEEQRKMLKNSLKLLSTELYAKEIHYIHEIIQNCDDNSYTGDVEPSLIIRLTEELIEFENNEIGFSERDVESICSIGQSSKANRKGFIGHKGIGFKSVFKICSKPKIHSNEFHFELAAEAKEGEESAGLEYIVPQPIPPPAGWRAGSGTKIVLPIASSRRREIQACIKDLEETILLFLRKLRVIEIHDARAQDGSVHIRRMRREAETEGNFDLVSLTKVVDGEESSQDWLVLKTNVAEKTQDDLCLQLAVPFMHELGAEQDYQQRDVFAYLPVRCYGFRFIVNGDFAVTSSRESVDTMDSRNLRLRDGIARHFPTLIRELQERYLSATKQNQEAERDVHVGEYTRVVMSVLPTPGEVNDFFAVVPDQIRRAIDSLELVPLRTGKFVKARCAVWRPRKVESEVISFLEEMLAEEGLGFVHDAVAKYQVLGEHLGIRRLQQVFPSILKHLEQRLQSSLSDDLTMECLAWIFNELRDEEDVAVLREVLQRKLIPLASGDFVRPQEKSVYVLQDVFDLSLDPSPSFRILHPLFAEKIQMYGRGLKSFLKEMNVVWNNAEAFLRSQLMPVLHDQESEEKDLVTGLILLKKVLEQQSEQVRRLMLLDIRQKGIVLLDEQGDRVWSCNALHQGPSYSKHADRVTDIVGRSSGSMSPVPWKLVSSKYLEKEQDAGGWRAVFLGLGILTFCHVREPGYTSEEMCSLYRSIVEADGAPEPRRRRLQLFFSLLSDVWQEEYEQALGLPEEGEVAFLTFLRQEAKLPGTDGQLHPPQLLLQRTEHVYRVLGAKGIYPDVDNLDVKLSQRLGISSQLQPSNIFDQLEHWRSSSTPLSLSFMESVYKCLRSDQSSCNSSSERRCIFVPDKHSVMSLVTQKGKEKYVLDASVETAGKWYSAPSLVLKDPSYLLDTDRIEVTRGMNDYCCQGDFRAVEAYYKNVLDVLSGFGVREEPPYEFYTSLLRRLERESSSKITAVEKLACQLRVLVHFSFEFDDTRSNLKPLFADQPHAHPRTLEELLALVRETTLRNKWVEKALQLETAVRQMRDHDVRFPGSDGSSVALSECLAIYEDDAVAPRLEALGGQFGFSAMELQSSARWMDVVKQSVCLRHFDVSDGKPFRADQGGVAVKGYPLHLARFYHEVLGLPHLAGCIEEEVKAKDKVAGMKVTISVASDSTGRRDEKLSFLPDSEAESRGEQLEVSDPDLLILCSVLEAVKRFAGESSHSVQVVCVHDLYVHIGIRQPDKQFKELLTVEKRMTSQRVGGERVMSVVQGTLSHMSDGDDIVHELVRCLSALLDLQGTRDSEIEEAVRGSIRSSLGLSTRSPAGNDGGISAAMQRIQLHEEEELELVEDGDFDFSDVSKQINANRLSEIERLRLKAATSSPGEPERSVLQTIRDPLAFSSEERVRVPMPVRLPRHLHFMMPSMDDEEEEGEGEEEAYELANISVPQDQERSSETGRIGEAIMNAWLSSNHFDFKWVNEDGESLKPFDFVVRTDEKDWYLEVKATEGSMPEASAAEEIFISPQEIHFAMTNPVALARIYQTRSENPRVLVLKAFSRLVRANKIECRARISAKTIKKQVAEDEAGEGLDASHSQ</sequence>
<evidence type="ECO:0000313" key="6">
    <source>
        <dbReference type="EMBL" id="EKX40959.1"/>
    </source>
</evidence>
<evidence type="ECO:0000256" key="4">
    <source>
        <dbReference type="SAM" id="MobiDB-lite"/>
    </source>
</evidence>
<reference evidence="7" key="3">
    <citation type="submission" date="2015-06" db="UniProtKB">
        <authorList>
            <consortium name="EnsemblProtists"/>
        </authorList>
    </citation>
    <scope>IDENTIFICATION</scope>
</reference>
<dbReference type="SUPFAM" id="SSF57850">
    <property type="entry name" value="RING/U-box"/>
    <property type="match status" value="1"/>
</dbReference>
<feature type="region of interest" description="Disordered" evidence="4">
    <location>
        <begin position="963"/>
        <end position="995"/>
    </location>
</feature>
<dbReference type="GO" id="GO:0008270">
    <property type="term" value="F:zinc ion binding"/>
    <property type="evidence" value="ECO:0007669"/>
    <property type="project" value="UniProtKB-KW"/>
</dbReference>
<dbReference type="EnsemblProtists" id="EKX40959">
    <property type="protein sequence ID" value="EKX40959"/>
    <property type="gene ID" value="GUITHDRAFT_112964"/>
</dbReference>
<feature type="domain" description="ZZ-type" evidence="5">
    <location>
        <begin position="295"/>
        <end position="321"/>
    </location>
</feature>
<dbReference type="InterPro" id="IPR052957">
    <property type="entry name" value="Auxin_embryo_med"/>
</dbReference>
<dbReference type="KEGG" id="gtt:GUITHDRAFT_112964"/>
<dbReference type="EMBL" id="JH993027">
    <property type="protein sequence ID" value="EKX40959.1"/>
    <property type="molecule type" value="Genomic_DNA"/>
</dbReference>
<proteinExistence type="predicted"/>
<evidence type="ECO:0000256" key="1">
    <source>
        <dbReference type="ARBA" id="ARBA00022723"/>
    </source>
</evidence>
<evidence type="ECO:0000256" key="3">
    <source>
        <dbReference type="ARBA" id="ARBA00022833"/>
    </source>
</evidence>
<reference evidence="8" key="2">
    <citation type="submission" date="2012-11" db="EMBL/GenBank/DDBJ databases">
        <authorList>
            <person name="Kuo A."/>
            <person name="Curtis B.A."/>
            <person name="Tanifuji G."/>
            <person name="Burki F."/>
            <person name="Gruber A."/>
            <person name="Irimia M."/>
            <person name="Maruyama S."/>
            <person name="Arias M.C."/>
            <person name="Ball S.G."/>
            <person name="Gile G.H."/>
            <person name="Hirakawa Y."/>
            <person name="Hopkins J.F."/>
            <person name="Rensing S.A."/>
            <person name="Schmutz J."/>
            <person name="Symeonidi A."/>
            <person name="Elias M."/>
            <person name="Eveleigh R.J."/>
            <person name="Herman E.K."/>
            <person name="Klute M.J."/>
            <person name="Nakayama T."/>
            <person name="Obornik M."/>
            <person name="Reyes-Prieto A."/>
            <person name="Armbrust E.V."/>
            <person name="Aves S.J."/>
            <person name="Beiko R.G."/>
            <person name="Coutinho P."/>
            <person name="Dacks J.B."/>
            <person name="Durnford D.G."/>
            <person name="Fast N.M."/>
            <person name="Green B.R."/>
            <person name="Grisdale C."/>
            <person name="Hempe F."/>
            <person name="Henrissat B."/>
            <person name="Hoppner M.P."/>
            <person name="Ishida K.-I."/>
            <person name="Kim E."/>
            <person name="Koreny L."/>
            <person name="Kroth P.G."/>
            <person name="Liu Y."/>
            <person name="Malik S.-B."/>
            <person name="Maier U.G."/>
            <person name="McRose D."/>
            <person name="Mock T."/>
            <person name="Neilson J.A."/>
            <person name="Onodera N.T."/>
            <person name="Poole A.M."/>
            <person name="Pritham E.J."/>
            <person name="Richards T.A."/>
            <person name="Rocap G."/>
            <person name="Roy S.W."/>
            <person name="Sarai C."/>
            <person name="Schaack S."/>
            <person name="Shirato S."/>
            <person name="Slamovits C.H."/>
            <person name="Spencer D.F."/>
            <person name="Suzuki S."/>
            <person name="Worden A.Z."/>
            <person name="Zauner S."/>
            <person name="Barry K."/>
            <person name="Bell C."/>
            <person name="Bharti A.K."/>
            <person name="Crow J.A."/>
            <person name="Grimwood J."/>
            <person name="Kramer R."/>
            <person name="Lindquist E."/>
            <person name="Lucas S."/>
            <person name="Salamov A."/>
            <person name="McFadden G.I."/>
            <person name="Lane C.E."/>
            <person name="Keeling P.J."/>
            <person name="Gray M.W."/>
            <person name="Grigoriev I.V."/>
            <person name="Archibald J.M."/>
        </authorList>
    </citation>
    <scope>NUCLEOTIDE SEQUENCE</scope>
    <source>
        <strain evidence="8">CCMP2712</strain>
    </source>
</reference>
<feature type="compositionally biased region" description="Basic and acidic residues" evidence="4">
    <location>
        <begin position="984"/>
        <end position="995"/>
    </location>
</feature>
<dbReference type="InterPro" id="IPR024975">
    <property type="entry name" value="NOV_C"/>
</dbReference>
<reference evidence="6 8" key="1">
    <citation type="journal article" date="2012" name="Nature">
        <title>Algal genomes reveal evolutionary mosaicism and the fate of nucleomorphs.</title>
        <authorList>
            <consortium name="DOE Joint Genome Institute"/>
            <person name="Curtis B.A."/>
            <person name="Tanifuji G."/>
            <person name="Burki F."/>
            <person name="Gruber A."/>
            <person name="Irimia M."/>
            <person name="Maruyama S."/>
            <person name="Arias M.C."/>
            <person name="Ball S.G."/>
            <person name="Gile G.H."/>
            <person name="Hirakawa Y."/>
            <person name="Hopkins J.F."/>
            <person name="Kuo A."/>
            <person name="Rensing S.A."/>
            <person name="Schmutz J."/>
            <person name="Symeonidi A."/>
            <person name="Elias M."/>
            <person name="Eveleigh R.J."/>
            <person name="Herman E.K."/>
            <person name="Klute M.J."/>
            <person name="Nakayama T."/>
            <person name="Obornik M."/>
            <person name="Reyes-Prieto A."/>
            <person name="Armbrust E.V."/>
            <person name="Aves S.J."/>
            <person name="Beiko R.G."/>
            <person name="Coutinho P."/>
            <person name="Dacks J.B."/>
            <person name="Durnford D.G."/>
            <person name="Fast N.M."/>
            <person name="Green B.R."/>
            <person name="Grisdale C.J."/>
            <person name="Hempel F."/>
            <person name="Henrissat B."/>
            <person name="Hoppner M.P."/>
            <person name="Ishida K."/>
            <person name="Kim E."/>
            <person name="Koreny L."/>
            <person name="Kroth P.G."/>
            <person name="Liu Y."/>
            <person name="Malik S.B."/>
            <person name="Maier U.G."/>
            <person name="McRose D."/>
            <person name="Mock T."/>
            <person name="Neilson J.A."/>
            <person name="Onodera N.T."/>
            <person name="Poole A.M."/>
            <person name="Pritham E.J."/>
            <person name="Richards T.A."/>
            <person name="Rocap G."/>
            <person name="Roy S.W."/>
            <person name="Sarai C."/>
            <person name="Schaack S."/>
            <person name="Shirato S."/>
            <person name="Slamovits C.H."/>
            <person name="Spencer D.F."/>
            <person name="Suzuki S."/>
            <person name="Worden A.Z."/>
            <person name="Zauner S."/>
            <person name="Barry K."/>
            <person name="Bell C."/>
            <person name="Bharti A.K."/>
            <person name="Crow J.A."/>
            <person name="Grimwood J."/>
            <person name="Kramer R."/>
            <person name="Lindquist E."/>
            <person name="Lucas S."/>
            <person name="Salamov A."/>
            <person name="McFadden G.I."/>
            <person name="Lane C.E."/>
            <person name="Keeling P.J."/>
            <person name="Gray M.W."/>
            <person name="Grigoriev I.V."/>
            <person name="Archibald J.M."/>
        </authorList>
    </citation>
    <scope>NUCLEOTIDE SEQUENCE</scope>
    <source>
        <strain evidence="6 8">CCMP2712</strain>
    </source>
</reference>
<evidence type="ECO:0000313" key="7">
    <source>
        <dbReference type="EnsemblProtists" id="EKX40959"/>
    </source>
</evidence>
<accession>L1IYI0</accession>
<dbReference type="InterPro" id="IPR036890">
    <property type="entry name" value="HATPase_C_sf"/>
</dbReference>
<keyword evidence="1" id="KW-0479">Metal-binding</keyword>
<keyword evidence="8" id="KW-1185">Reference proteome</keyword>
<dbReference type="Gene3D" id="3.30.60.90">
    <property type="match status" value="1"/>
</dbReference>
<keyword evidence="2" id="KW-0863">Zinc-finger</keyword>
<name>L1IYI0_GUITC</name>
<organism evidence="6">
    <name type="scientific">Guillardia theta (strain CCMP2712)</name>
    <name type="common">Cryptophyte</name>
    <dbReference type="NCBI Taxonomy" id="905079"/>
    <lineage>
        <taxon>Eukaryota</taxon>
        <taxon>Cryptophyceae</taxon>
        <taxon>Pyrenomonadales</taxon>
        <taxon>Geminigeraceae</taxon>
        <taxon>Guillardia</taxon>
    </lineage>
</organism>